<evidence type="ECO:0000313" key="2">
    <source>
        <dbReference type="Proteomes" id="UP000240317"/>
    </source>
</evidence>
<dbReference type="Proteomes" id="UP000240317">
    <property type="component" value="Unassembled WGS sequence"/>
</dbReference>
<proteinExistence type="predicted"/>
<reference evidence="1 2" key="1">
    <citation type="submission" date="2018-03" db="EMBL/GenBank/DDBJ databases">
        <title>Draft genome of Deinococcus sp. OD32.</title>
        <authorList>
            <person name="Wang X.-P."/>
            <person name="Du Z.-J."/>
        </authorList>
    </citation>
    <scope>NUCLEOTIDE SEQUENCE [LARGE SCALE GENOMIC DNA]</scope>
    <source>
        <strain evidence="1 2">OD32</strain>
    </source>
</reference>
<keyword evidence="2" id="KW-1185">Reference proteome</keyword>
<evidence type="ECO:0000313" key="1">
    <source>
        <dbReference type="EMBL" id="PTA66470.1"/>
    </source>
</evidence>
<dbReference type="AlphaFoldDB" id="A0A2T3W3J3"/>
<organism evidence="1 2">
    <name type="scientific">Deinococcus arcticus</name>
    <dbReference type="NCBI Taxonomy" id="2136176"/>
    <lineage>
        <taxon>Bacteria</taxon>
        <taxon>Thermotogati</taxon>
        <taxon>Deinococcota</taxon>
        <taxon>Deinococci</taxon>
        <taxon>Deinococcales</taxon>
        <taxon>Deinococcaceae</taxon>
        <taxon>Deinococcus</taxon>
    </lineage>
</organism>
<protein>
    <submittedName>
        <fullName evidence="1">Uncharacterized protein</fullName>
    </submittedName>
</protein>
<sequence>MLHDPRPASPVQHLTQAERAEAGRLISWLRTWEAGNRRLNALYGLPAGQRYDHLGALTQRDVQFTLVAPWRSARPERLTLVDLGKGEGMQYLVVFGEGTRREVWYLRPTTNFSLCVIRQVYALRDVDLNGRRELAFVIACGDNAQRSSSLLMLEFTASGAQMEALRFQEDNEVWPEGGQVRGGFQMLLKVEKGPTPRYTAQTLRRYGAFYFPAVHAYKVPPVGQAVVVKPEPQKLEFLRFK</sequence>
<comment type="caution">
    <text evidence="1">The sequence shown here is derived from an EMBL/GenBank/DDBJ whole genome shotgun (WGS) entry which is preliminary data.</text>
</comment>
<accession>A0A2T3W3J3</accession>
<dbReference type="EMBL" id="PYSV01000030">
    <property type="protein sequence ID" value="PTA66470.1"/>
    <property type="molecule type" value="Genomic_DNA"/>
</dbReference>
<name>A0A2T3W3J3_9DEIO</name>
<gene>
    <name evidence="1" type="ORF">C8263_17700</name>
</gene>